<dbReference type="AlphaFoldDB" id="A0A6N7Q6E2"/>
<dbReference type="Proteomes" id="UP000437931">
    <property type="component" value="Unassembled WGS sequence"/>
</dbReference>
<organism evidence="1 4">
    <name type="scientific">Xanthomonas sontii</name>
    <dbReference type="NCBI Taxonomy" id="2650745"/>
    <lineage>
        <taxon>Bacteria</taxon>
        <taxon>Pseudomonadati</taxon>
        <taxon>Pseudomonadota</taxon>
        <taxon>Gammaproteobacteria</taxon>
        <taxon>Lysobacterales</taxon>
        <taxon>Lysobacteraceae</taxon>
        <taxon>Xanthomonas</taxon>
    </lineage>
</organism>
<keyword evidence="3" id="KW-1185">Reference proteome</keyword>
<dbReference type="EMBL" id="WJPM01000001">
    <property type="protein sequence ID" value="MRH73353.1"/>
    <property type="molecule type" value="Genomic_DNA"/>
</dbReference>
<gene>
    <name evidence="1" type="ORF">GIY21_00955</name>
    <name evidence="2" type="ORF">GIY22_01815</name>
</gene>
<proteinExistence type="predicted"/>
<protein>
    <submittedName>
        <fullName evidence="1">Uncharacterized protein</fullName>
    </submittedName>
</protein>
<reference evidence="3 4" key="1">
    <citation type="submission" date="2019-11" db="EMBL/GenBank/DDBJ databases">
        <title>First report of rice panicle blight caused by Xanthomonas sp. in Iran.</title>
        <authorList>
            <person name="Mirghasempour S.A."/>
            <person name="Huang S."/>
            <person name="Brady C.L."/>
            <person name="Studholme D.J."/>
        </authorList>
    </citation>
    <scope>NUCLEOTIDE SEQUENCE [LARGE SCALE GENOMIC DNA]</scope>
    <source>
        <strain evidence="1 4">ASD011</strain>
        <strain evidence="3">SAM114</strain>
    </source>
</reference>
<dbReference type="Proteomes" id="UP000439314">
    <property type="component" value="Unassembled WGS sequence"/>
</dbReference>
<accession>A0A6N7Q6E2</accession>
<comment type="caution">
    <text evidence="1">The sequence shown here is derived from an EMBL/GenBank/DDBJ whole genome shotgun (WGS) entry which is preliminary data.</text>
</comment>
<name>A0A6N7Q6E2_9XANT</name>
<sequence length="105" mass="11536">MARARSHKEAIKGLQQALALIDTRNARPTAGLLEALRSMVSDALEIIKEPDPTTRSALLAVAMLVESTEVTQATRNGKKVTRITIKDQLIYNWAMSRIHELAAGK</sequence>
<evidence type="ECO:0000313" key="3">
    <source>
        <dbReference type="Proteomes" id="UP000437931"/>
    </source>
</evidence>
<evidence type="ECO:0000313" key="2">
    <source>
        <dbReference type="EMBL" id="MRH73353.1"/>
    </source>
</evidence>
<dbReference type="EMBL" id="WJPN01000001">
    <property type="protein sequence ID" value="MRG98856.1"/>
    <property type="molecule type" value="Genomic_DNA"/>
</dbReference>
<evidence type="ECO:0000313" key="1">
    <source>
        <dbReference type="EMBL" id="MRG98856.1"/>
    </source>
</evidence>
<reference evidence="2" key="2">
    <citation type="journal article" date="2020" name="Plant Dis.">
        <title>A Grain Rot of Rice in Iran Caused by a Xanthomonas Strain Closely Related to X. sacchari.</title>
        <authorList>
            <person name="Mirghasempour S.A."/>
            <person name="Huang S."/>
            <person name="Studholme D.J."/>
            <person name="Brady C.L."/>
        </authorList>
    </citation>
    <scope>NUCLEOTIDE SEQUENCE</scope>
    <source>
        <strain evidence="2">SAM114</strain>
    </source>
</reference>
<evidence type="ECO:0000313" key="4">
    <source>
        <dbReference type="Proteomes" id="UP000439314"/>
    </source>
</evidence>
<dbReference type="RefSeq" id="WP_153750358.1">
    <property type="nucleotide sequence ID" value="NZ_WJPM01000001.1"/>
</dbReference>